<keyword evidence="6 7" id="KW-0472">Membrane</keyword>
<dbReference type="SUPFAM" id="SSF161098">
    <property type="entry name" value="MetI-like"/>
    <property type="match status" value="1"/>
</dbReference>
<keyword evidence="10" id="KW-1185">Reference proteome</keyword>
<dbReference type="Pfam" id="PF00528">
    <property type="entry name" value="BPD_transp_1"/>
    <property type="match status" value="1"/>
</dbReference>
<protein>
    <submittedName>
        <fullName evidence="9">Sorbitol ABC transporter membrane protein /mannitol ABC transporter membrane protein</fullName>
    </submittedName>
</protein>
<dbReference type="PANTHER" id="PTHR43005:SF2">
    <property type="entry name" value="INTEGRAL MEMBRANE SUGAR TRANSPORT PROTEIN"/>
    <property type="match status" value="1"/>
</dbReference>
<dbReference type="Proteomes" id="UP000198641">
    <property type="component" value="Unassembled WGS sequence"/>
</dbReference>
<dbReference type="GO" id="GO:0005886">
    <property type="term" value="C:plasma membrane"/>
    <property type="evidence" value="ECO:0007669"/>
    <property type="project" value="UniProtKB-SubCell"/>
</dbReference>
<evidence type="ECO:0000256" key="5">
    <source>
        <dbReference type="ARBA" id="ARBA00022989"/>
    </source>
</evidence>
<feature type="transmembrane region" description="Helical" evidence="7">
    <location>
        <begin position="181"/>
        <end position="202"/>
    </location>
</feature>
<dbReference type="CDD" id="cd06261">
    <property type="entry name" value="TM_PBP2"/>
    <property type="match status" value="1"/>
</dbReference>
<keyword evidence="3" id="KW-1003">Cell membrane</keyword>
<evidence type="ECO:0000256" key="1">
    <source>
        <dbReference type="ARBA" id="ARBA00004651"/>
    </source>
</evidence>
<name>A0A1G7SRM0_9GAMM</name>
<evidence type="ECO:0000313" key="10">
    <source>
        <dbReference type="Proteomes" id="UP000198641"/>
    </source>
</evidence>
<accession>A0A1G7SRM0</accession>
<dbReference type="EMBL" id="FNCI01000007">
    <property type="protein sequence ID" value="SDG25683.1"/>
    <property type="molecule type" value="Genomic_DNA"/>
</dbReference>
<dbReference type="InterPro" id="IPR000515">
    <property type="entry name" value="MetI-like"/>
</dbReference>
<keyword evidence="4 7" id="KW-0812">Transmembrane</keyword>
<organism evidence="9 10">
    <name type="scientific">Onishia taeanensis</name>
    <dbReference type="NCBI Taxonomy" id="284577"/>
    <lineage>
        <taxon>Bacteria</taxon>
        <taxon>Pseudomonadati</taxon>
        <taxon>Pseudomonadota</taxon>
        <taxon>Gammaproteobacteria</taxon>
        <taxon>Oceanospirillales</taxon>
        <taxon>Halomonadaceae</taxon>
        <taxon>Onishia</taxon>
    </lineage>
</organism>
<comment type="similarity">
    <text evidence="7">Belongs to the binding-protein-dependent transport system permease family.</text>
</comment>
<keyword evidence="2 7" id="KW-0813">Transport</keyword>
<feature type="transmembrane region" description="Helical" evidence="7">
    <location>
        <begin position="237"/>
        <end position="258"/>
    </location>
</feature>
<keyword evidence="5 7" id="KW-1133">Transmembrane helix</keyword>
<dbReference type="AlphaFoldDB" id="A0A1G7SRM0"/>
<dbReference type="PANTHER" id="PTHR43005">
    <property type="entry name" value="BLR7065 PROTEIN"/>
    <property type="match status" value="1"/>
</dbReference>
<proteinExistence type="inferred from homology"/>
<evidence type="ECO:0000256" key="2">
    <source>
        <dbReference type="ARBA" id="ARBA00022448"/>
    </source>
</evidence>
<feature type="transmembrane region" description="Helical" evidence="7">
    <location>
        <begin position="132"/>
        <end position="149"/>
    </location>
</feature>
<feature type="transmembrane region" description="Helical" evidence="7">
    <location>
        <begin position="90"/>
        <end position="120"/>
    </location>
</feature>
<feature type="domain" description="ABC transmembrane type-1" evidence="8">
    <location>
        <begin position="95"/>
        <end position="306"/>
    </location>
</feature>
<sequence length="316" mass="34366">MSAGRVTPAGSFPATFMVTDMNKTRTSGRTIGGLRTLSLQAPAVTLLFLWMIVPLAMTVWFSLQRYNLLMPGMTGFAGLENYEYLFTDPALWSAMGTTLLMVGWVLVITVVGGTLLAVLFQQDFMGRGIARVLAISPFFVMPTVSALVWKNMMMHPANGVLSWVAESLGLPAVDWFSSLPLTSVIIIVAWQWLPFALLILLTAMQSLDEDQVEAARMDGAGPIAIFFFITLPHLKRAISVVIMIEMIFLLTIFAEIFVTTSGGPGLATTNLAYLIYIRALLDFDVGMASAGGVVAIILANIVAIFLVRMVAKNLES</sequence>
<feature type="transmembrane region" description="Helical" evidence="7">
    <location>
        <begin position="287"/>
        <end position="307"/>
    </location>
</feature>
<dbReference type="STRING" id="284577.SAMN05216571_107108"/>
<evidence type="ECO:0000256" key="6">
    <source>
        <dbReference type="ARBA" id="ARBA00023136"/>
    </source>
</evidence>
<comment type="subcellular location">
    <subcellularLocation>
        <location evidence="1 7">Cell membrane</location>
        <topology evidence="1 7">Multi-pass membrane protein</topology>
    </subcellularLocation>
</comment>
<evidence type="ECO:0000259" key="8">
    <source>
        <dbReference type="PROSITE" id="PS50928"/>
    </source>
</evidence>
<evidence type="ECO:0000256" key="7">
    <source>
        <dbReference type="RuleBase" id="RU363032"/>
    </source>
</evidence>
<evidence type="ECO:0000313" key="9">
    <source>
        <dbReference type="EMBL" id="SDG25683.1"/>
    </source>
</evidence>
<evidence type="ECO:0000256" key="4">
    <source>
        <dbReference type="ARBA" id="ARBA00022692"/>
    </source>
</evidence>
<evidence type="ECO:0000256" key="3">
    <source>
        <dbReference type="ARBA" id="ARBA00022475"/>
    </source>
</evidence>
<dbReference type="Gene3D" id="1.10.3720.10">
    <property type="entry name" value="MetI-like"/>
    <property type="match status" value="1"/>
</dbReference>
<dbReference type="GO" id="GO:0055085">
    <property type="term" value="P:transmembrane transport"/>
    <property type="evidence" value="ECO:0007669"/>
    <property type="project" value="InterPro"/>
</dbReference>
<gene>
    <name evidence="9" type="ORF">SAMN05216571_107108</name>
</gene>
<dbReference type="PROSITE" id="PS50928">
    <property type="entry name" value="ABC_TM1"/>
    <property type="match status" value="1"/>
</dbReference>
<dbReference type="InterPro" id="IPR035906">
    <property type="entry name" value="MetI-like_sf"/>
</dbReference>
<reference evidence="9 10" key="1">
    <citation type="submission" date="2016-10" db="EMBL/GenBank/DDBJ databases">
        <authorList>
            <person name="de Groot N.N."/>
        </authorList>
    </citation>
    <scope>NUCLEOTIDE SEQUENCE [LARGE SCALE GENOMIC DNA]</scope>
    <source>
        <strain evidence="9 10">BH539</strain>
    </source>
</reference>